<comment type="caution">
    <text evidence="3">The sequence shown here is derived from an EMBL/GenBank/DDBJ whole genome shotgun (WGS) entry which is preliminary data.</text>
</comment>
<evidence type="ECO:0000256" key="1">
    <source>
        <dbReference type="SAM" id="MobiDB-lite"/>
    </source>
</evidence>
<dbReference type="PANTHER" id="PTHR11199">
    <property type="entry name" value="STROMAL ANTIGEN"/>
    <property type="match status" value="1"/>
</dbReference>
<feature type="compositionally biased region" description="Polar residues" evidence="1">
    <location>
        <begin position="1372"/>
        <end position="1382"/>
    </location>
</feature>
<feature type="compositionally biased region" description="Basic and acidic residues" evidence="1">
    <location>
        <begin position="921"/>
        <end position="933"/>
    </location>
</feature>
<keyword evidence="4" id="KW-1185">Reference proteome</keyword>
<sequence>MSTNDPSPLRRSGRERKKPISEYDQELAAIAKNTKSKRATENVSSDSEAEDEEVLNFESDMDSDITDAEGDVDDEKSRDDNDKQSKRKKGKRASSKSPPKKGRTIQVKTGGAKKGTKTAKAPRGRKNPIAQLNALSKTVLDKSENPKTSLVAALLASSKPIPGINSVHASNNRNSKVLATHYTPQLIGIARYLLKNHESNSLHIELLNLLFRSVGGSVDTNLKGETDLEELSDEEWDGLVTEVVDVMRESDLECLLTANPEEKIGVQEYRKIYKEFWYRLGNAILTHSQQQLSFDEMDSHEESEKPQPFSSSLFQVEMMNNLVTRITELVQVGQPDLRYGATAAIWELACACMERSVELEQKIQVATRQYKAAKGQSKKLEGIKLSMDSWKRHKAELEEIVQTAVFQGVFINRYRDSNPNIRICSMEFLSRLTLLRPDLFLENKFLKYFGWMASDKESTVRVAALEGLLGPFRHAKRDTASKKSSLQVDVDDMESVCLKFLARIVDCTEDAESLQVQEAAMELLLFMLKNEFLDEWDDDDGWDQVNLKALDQNTSNDVRRDALYFVLDQMDCFDVEDDGNDGKSTMSHGLGEKKQVEQIESIASWIANKLVDGPIELSSVRVERADYVIDSLRGMKEHRHLAVNWSAMLKAIRSENPQQGRNTGREEAVKQRVLLRMFAHAAEQEVSSVTPTEGKGRAKKRKRSSANTHPADALSAALLKNLPQLLTAYKGDVVALRSLTMLPQYLMPSVFGLPARKTEFLALLKNLNRLFQDSTDEAVLQNVANGLLTLSDGGHVRVGDVKMQIKRLSMTLQDRLMELLRSTEQEDGTEEGTRTQSQSQKSKSSRRSRRSSASESTRSTIGTLSPEAEMENSLSLCLLRWRVLLKQCPVGLLFGDSSNDDDEGEVEDFYNTISEAMAKRLQDRRPITKKKDDDDNDDDSMETDTKTMASAWKTSDMDIHAEVGSSIKNSLQLLLSIVAWTLLETFENQDMAEGDMDVGEEDLAVLRMRDRLAKLLGLCFDQYIDESDGIVYSDAQIEFANAVQSAATKASSDVRCMFPRHWADAADSLRNKLALLTDTQMIGGSVRYLHQREEELKADGQDEDENDELAVDLIVPIARSLTANWNDGNRKEAGTLLAYIAGHSKATGQVVQDAARMMKKINPVRYLEAQMACLRMGFNKWLDNEPEISDDPSEDEEQEYKEAADLHGQMFQDIEQQARLLSRSLGVGKLSNDSVLRALTSFMKEGVRFAFDGDDGVEDEMVLGSRFPFLMVLSKYSNWAKKNKYGLEDLKQFILEKEEVLKSHPEFNDVHEDDLKALRTFKESLGMEVEIAQVVSQDDESSEDDGSAVGTPSPSKSSTASSRRRISTAGSQRSRLSTQSNLSPLEEEEGDSDDEDMSPSPPKRRRVPKSKIEEVDEESDAESEES</sequence>
<feature type="compositionally biased region" description="Basic residues" evidence="1">
    <location>
        <begin position="114"/>
        <end position="126"/>
    </location>
</feature>
<dbReference type="GO" id="GO:0007062">
    <property type="term" value="P:sister chromatid cohesion"/>
    <property type="evidence" value="ECO:0007669"/>
    <property type="project" value="TreeGrafter"/>
</dbReference>
<evidence type="ECO:0000313" key="4">
    <source>
        <dbReference type="Proteomes" id="UP001295423"/>
    </source>
</evidence>
<dbReference type="Pfam" id="PF21581">
    <property type="entry name" value="SCD"/>
    <property type="match status" value="1"/>
</dbReference>
<dbReference type="EMBL" id="CAKOGP040001112">
    <property type="protein sequence ID" value="CAJ1942584.1"/>
    <property type="molecule type" value="Genomic_DNA"/>
</dbReference>
<feature type="region of interest" description="Disordered" evidence="1">
    <location>
        <begin position="1335"/>
        <end position="1426"/>
    </location>
</feature>
<feature type="region of interest" description="Disordered" evidence="1">
    <location>
        <begin position="1"/>
        <end position="130"/>
    </location>
</feature>
<name>A0AAD2FLS0_9STRA</name>
<dbReference type="Gene3D" id="1.25.10.10">
    <property type="entry name" value="Leucine-rich Repeat Variant"/>
    <property type="match status" value="1"/>
</dbReference>
<dbReference type="GO" id="GO:0005634">
    <property type="term" value="C:nucleus"/>
    <property type="evidence" value="ECO:0007669"/>
    <property type="project" value="TreeGrafter"/>
</dbReference>
<feature type="compositionally biased region" description="Basic and acidic residues" evidence="1">
    <location>
        <begin position="75"/>
        <end position="84"/>
    </location>
</feature>
<feature type="compositionally biased region" description="Acidic residues" evidence="1">
    <location>
        <begin position="47"/>
        <end position="74"/>
    </location>
</feature>
<evidence type="ECO:0000259" key="2">
    <source>
        <dbReference type="PROSITE" id="PS51425"/>
    </source>
</evidence>
<proteinExistence type="predicted"/>
<dbReference type="GO" id="GO:0003682">
    <property type="term" value="F:chromatin binding"/>
    <property type="evidence" value="ECO:0007669"/>
    <property type="project" value="TreeGrafter"/>
</dbReference>
<feature type="region of interest" description="Disordered" evidence="1">
    <location>
        <begin position="684"/>
        <end position="709"/>
    </location>
</feature>
<reference evidence="3" key="1">
    <citation type="submission" date="2023-08" db="EMBL/GenBank/DDBJ databases">
        <authorList>
            <person name="Audoor S."/>
            <person name="Bilcke G."/>
        </authorList>
    </citation>
    <scope>NUCLEOTIDE SEQUENCE</scope>
</reference>
<feature type="compositionally biased region" description="Acidic residues" evidence="1">
    <location>
        <begin position="1385"/>
        <end position="1397"/>
    </location>
</feature>
<feature type="compositionally biased region" description="Acidic residues" evidence="1">
    <location>
        <begin position="1414"/>
        <end position="1426"/>
    </location>
</feature>
<feature type="compositionally biased region" description="Acidic residues" evidence="1">
    <location>
        <begin position="1337"/>
        <end position="1346"/>
    </location>
</feature>
<dbReference type="InterPro" id="IPR039662">
    <property type="entry name" value="Cohesin_Scc3/SA"/>
</dbReference>
<feature type="region of interest" description="Disordered" evidence="1">
    <location>
        <begin position="921"/>
        <end position="945"/>
    </location>
</feature>
<protein>
    <recommendedName>
        <fullName evidence="2">SCD domain-containing protein</fullName>
    </recommendedName>
</protein>
<dbReference type="Pfam" id="PF24571">
    <property type="entry name" value="HEAT_SCC3-SA"/>
    <property type="match status" value="1"/>
</dbReference>
<evidence type="ECO:0000313" key="3">
    <source>
        <dbReference type="EMBL" id="CAJ1942584.1"/>
    </source>
</evidence>
<organism evidence="3 4">
    <name type="scientific">Cylindrotheca closterium</name>
    <dbReference type="NCBI Taxonomy" id="2856"/>
    <lineage>
        <taxon>Eukaryota</taxon>
        <taxon>Sar</taxon>
        <taxon>Stramenopiles</taxon>
        <taxon>Ochrophyta</taxon>
        <taxon>Bacillariophyta</taxon>
        <taxon>Bacillariophyceae</taxon>
        <taxon>Bacillariophycidae</taxon>
        <taxon>Bacillariales</taxon>
        <taxon>Bacillariaceae</taxon>
        <taxon>Cylindrotheca</taxon>
    </lineage>
</organism>
<dbReference type="SUPFAM" id="SSF48371">
    <property type="entry name" value="ARM repeat"/>
    <property type="match status" value="1"/>
</dbReference>
<dbReference type="PROSITE" id="PS51425">
    <property type="entry name" value="SCD"/>
    <property type="match status" value="1"/>
</dbReference>
<feature type="compositionally biased region" description="Low complexity" evidence="1">
    <location>
        <begin position="1350"/>
        <end position="1371"/>
    </location>
</feature>
<dbReference type="InterPro" id="IPR056396">
    <property type="entry name" value="HEAT_SCC3-SA"/>
</dbReference>
<dbReference type="PANTHER" id="PTHR11199:SF0">
    <property type="entry name" value="LD34181P-RELATED"/>
    <property type="match status" value="1"/>
</dbReference>
<dbReference type="InterPro" id="IPR011989">
    <property type="entry name" value="ARM-like"/>
</dbReference>
<feature type="compositionally biased region" description="Low complexity" evidence="1">
    <location>
        <begin position="851"/>
        <end position="860"/>
    </location>
</feature>
<accession>A0AAD2FLS0</accession>
<feature type="domain" description="SCD" evidence="2">
    <location>
        <begin position="410"/>
        <end position="507"/>
    </location>
</feature>
<dbReference type="InterPro" id="IPR016024">
    <property type="entry name" value="ARM-type_fold"/>
</dbReference>
<feature type="region of interest" description="Disordered" evidence="1">
    <location>
        <begin position="823"/>
        <end position="866"/>
    </location>
</feature>
<dbReference type="GO" id="GO:0000785">
    <property type="term" value="C:chromatin"/>
    <property type="evidence" value="ECO:0007669"/>
    <property type="project" value="TreeGrafter"/>
</dbReference>
<gene>
    <name evidence="3" type="ORF">CYCCA115_LOCUS8020</name>
</gene>
<dbReference type="GO" id="GO:0008278">
    <property type="term" value="C:cohesin complex"/>
    <property type="evidence" value="ECO:0007669"/>
    <property type="project" value="TreeGrafter"/>
</dbReference>
<feature type="compositionally biased region" description="Basic residues" evidence="1">
    <location>
        <begin position="85"/>
        <end position="103"/>
    </location>
</feature>
<dbReference type="Proteomes" id="UP001295423">
    <property type="component" value="Unassembled WGS sequence"/>
</dbReference>
<dbReference type="InterPro" id="IPR020839">
    <property type="entry name" value="SCD"/>
</dbReference>